<dbReference type="Pfam" id="PF00078">
    <property type="entry name" value="RVT_1"/>
    <property type="match status" value="1"/>
</dbReference>
<dbReference type="AlphaFoldDB" id="A0AA38HL91"/>
<gene>
    <name evidence="2" type="ORF">Zmor_002737</name>
</gene>
<dbReference type="PROSITE" id="PS50878">
    <property type="entry name" value="RT_POL"/>
    <property type="match status" value="1"/>
</dbReference>
<sequence>MSGKRASSQGRLDVRNAFNTVSWRGILEPLVSMRVEPYLVNMVLSYLSDRVVQMEMDKFQMTDGVPQGSVLGPLLWNIFYDEVLGMEVPDGVKLMT</sequence>
<protein>
    <recommendedName>
        <fullName evidence="1">Reverse transcriptase domain-containing protein</fullName>
    </recommendedName>
</protein>
<dbReference type="Proteomes" id="UP001168821">
    <property type="component" value="Unassembled WGS sequence"/>
</dbReference>
<evidence type="ECO:0000313" key="3">
    <source>
        <dbReference type="Proteomes" id="UP001168821"/>
    </source>
</evidence>
<name>A0AA38HL91_9CUCU</name>
<evidence type="ECO:0000313" key="2">
    <source>
        <dbReference type="EMBL" id="KAJ3639376.1"/>
    </source>
</evidence>
<dbReference type="InterPro" id="IPR000477">
    <property type="entry name" value="RT_dom"/>
</dbReference>
<dbReference type="PANTHER" id="PTHR19446">
    <property type="entry name" value="REVERSE TRANSCRIPTASES"/>
    <property type="match status" value="1"/>
</dbReference>
<dbReference type="EMBL" id="JALNTZ010000010">
    <property type="protein sequence ID" value="KAJ3639376.1"/>
    <property type="molecule type" value="Genomic_DNA"/>
</dbReference>
<feature type="domain" description="Reverse transcriptase" evidence="1">
    <location>
        <begin position="1"/>
        <end position="96"/>
    </location>
</feature>
<comment type="caution">
    <text evidence="2">The sequence shown here is derived from an EMBL/GenBank/DDBJ whole genome shotgun (WGS) entry which is preliminary data.</text>
</comment>
<reference evidence="2" key="1">
    <citation type="journal article" date="2023" name="G3 (Bethesda)">
        <title>Whole genome assemblies of Zophobas morio and Tenebrio molitor.</title>
        <authorList>
            <person name="Kaur S."/>
            <person name="Stinson S.A."/>
            <person name="diCenzo G.C."/>
        </authorList>
    </citation>
    <scope>NUCLEOTIDE SEQUENCE</scope>
    <source>
        <strain evidence="2">QUZm001</strain>
    </source>
</reference>
<accession>A0AA38HL91</accession>
<keyword evidence="3" id="KW-1185">Reference proteome</keyword>
<proteinExistence type="predicted"/>
<evidence type="ECO:0000259" key="1">
    <source>
        <dbReference type="PROSITE" id="PS50878"/>
    </source>
</evidence>
<organism evidence="2 3">
    <name type="scientific">Zophobas morio</name>
    <dbReference type="NCBI Taxonomy" id="2755281"/>
    <lineage>
        <taxon>Eukaryota</taxon>
        <taxon>Metazoa</taxon>
        <taxon>Ecdysozoa</taxon>
        <taxon>Arthropoda</taxon>
        <taxon>Hexapoda</taxon>
        <taxon>Insecta</taxon>
        <taxon>Pterygota</taxon>
        <taxon>Neoptera</taxon>
        <taxon>Endopterygota</taxon>
        <taxon>Coleoptera</taxon>
        <taxon>Polyphaga</taxon>
        <taxon>Cucujiformia</taxon>
        <taxon>Tenebrionidae</taxon>
        <taxon>Zophobas</taxon>
    </lineage>
</organism>